<accession>A0A382EUS8</accession>
<protein>
    <submittedName>
        <fullName evidence="1">Uncharacterized protein</fullName>
    </submittedName>
</protein>
<name>A0A382EUS8_9ZZZZ</name>
<dbReference type="EMBL" id="UINC01046108">
    <property type="protein sequence ID" value="SVB53711.1"/>
    <property type="molecule type" value="Genomic_DNA"/>
</dbReference>
<dbReference type="AlphaFoldDB" id="A0A382EUS8"/>
<gene>
    <name evidence="1" type="ORF">METZ01_LOCUS206565</name>
</gene>
<organism evidence="1">
    <name type="scientific">marine metagenome</name>
    <dbReference type="NCBI Taxonomy" id="408172"/>
    <lineage>
        <taxon>unclassified sequences</taxon>
        <taxon>metagenomes</taxon>
        <taxon>ecological metagenomes</taxon>
    </lineage>
</organism>
<reference evidence="1" key="1">
    <citation type="submission" date="2018-05" db="EMBL/GenBank/DDBJ databases">
        <authorList>
            <person name="Lanie J.A."/>
            <person name="Ng W.-L."/>
            <person name="Kazmierczak K.M."/>
            <person name="Andrzejewski T.M."/>
            <person name="Davidsen T.M."/>
            <person name="Wayne K.J."/>
            <person name="Tettelin H."/>
            <person name="Glass J.I."/>
            <person name="Rusch D."/>
            <person name="Podicherti R."/>
            <person name="Tsui H.-C.T."/>
            <person name="Winkler M.E."/>
        </authorList>
    </citation>
    <scope>NUCLEOTIDE SEQUENCE</scope>
</reference>
<proteinExistence type="predicted"/>
<sequence>MAVEGVGEERGSDRVMILFMGGSHEHAITSIQHFVPDAVHIVTSDKYDKVYRRRLREWSQKYRFRRGTVQAVSDLFEPSSVSSLIGCAWSVAGHEHFHSEGKMETWKWNIGITGGTMHMAAVASLVAGVLDAHAFYVIKPEEGGAIMPNRDVIMLPGIHALKMAMALNPLDLDFMMSDDTGDLERLFEETGVESWMMELLETSLLVETHPNEPKWRMTPMGENLLTMLRSGPLHGMLAFGEMERLQEIQDSRQDTIYHG</sequence>
<evidence type="ECO:0000313" key="1">
    <source>
        <dbReference type="EMBL" id="SVB53711.1"/>
    </source>
</evidence>